<organism evidence="1 2">
    <name type="scientific">Irpex rosettiformis</name>
    <dbReference type="NCBI Taxonomy" id="378272"/>
    <lineage>
        <taxon>Eukaryota</taxon>
        <taxon>Fungi</taxon>
        <taxon>Dikarya</taxon>
        <taxon>Basidiomycota</taxon>
        <taxon>Agaricomycotina</taxon>
        <taxon>Agaricomycetes</taxon>
        <taxon>Polyporales</taxon>
        <taxon>Irpicaceae</taxon>
        <taxon>Irpex</taxon>
    </lineage>
</organism>
<dbReference type="EMBL" id="MU274900">
    <property type="protein sequence ID" value="KAI0095040.1"/>
    <property type="molecule type" value="Genomic_DNA"/>
</dbReference>
<proteinExistence type="predicted"/>
<name>A0ACB8ULK5_9APHY</name>
<comment type="caution">
    <text evidence="1">The sequence shown here is derived from an EMBL/GenBank/DDBJ whole genome shotgun (WGS) entry which is preliminary data.</text>
</comment>
<gene>
    <name evidence="1" type="ORF">BDY19DRAFT_915995</name>
</gene>
<evidence type="ECO:0000313" key="1">
    <source>
        <dbReference type="EMBL" id="KAI0095040.1"/>
    </source>
</evidence>
<evidence type="ECO:0000313" key="2">
    <source>
        <dbReference type="Proteomes" id="UP001055072"/>
    </source>
</evidence>
<accession>A0ACB8ULK5</accession>
<sequence length="321" mass="35108">MSDSRLARSHTNASNRAKEKDAYERKAVYKSVLDNPFTVPWPRIPTNVQNAIISQTIAMLDGVPAYHSLQGHSVKRKSLHEHRLRKKRKSTPVSTVQAVDASPIMETEDIISNNALPSTSAQPSADIPDILPYITFGINEVTKKLEALAQTLRQSRTKVPTETLGASDSAQESISQLVLVCTGDINPPILVGHLPSLVAACNSARSNPEAGSTWLVPLPAGSERVLSFAAGLRRVSVLMLNSAFPEFEALRQFLGTTAILRASWLLPATCDLPQTLVPTHIKQLQTTAPKDMKAVKEMRTKRRAEAKDRRKQKKAANPSVS</sequence>
<protein>
    <submittedName>
        <fullName evidence="1">Uncharacterized protein</fullName>
    </submittedName>
</protein>
<keyword evidence="2" id="KW-1185">Reference proteome</keyword>
<dbReference type="Proteomes" id="UP001055072">
    <property type="component" value="Unassembled WGS sequence"/>
</dbReference>
<reference evidence="1" key="1">
    <citation type="journal article" date="2021" name="Environ. Microbiol.">
        <title>Gene family expansions and transcriptome signatures uncover fungal adaptations to wood decay.</title>
        <authorList>
            <person name="Hage H."/>
            <person name="Miyauchi S."/>
            <person name="Viragh M."/>
            <person name="Drula E."/>
            <person name="Min B."/>
            <person name="Chaduli D."/>
            <person name="Navarro D."/>
            <person name="Favel A."/>
            <person name="Norest M."/>
            <person name="Lesage-Meessen L."/>
            <person name="Balint B."/>
            <person name="Merenyi Z."/>
            <person name="de Eugenio L."/>
            <person name="Morin E."/>
            <person name="Martinez A.T."/>
            <person name="Baldrian P."/>
            <person name="Stursova M."/>
            <person name="Martinez M.J."/>
            <person name="Novotny C."/>
            <person name="Magnuson J.K."/>
            <person name="Spatafora J.W."/>
            <person name="Maurice S."/>
            <person name="Pangilinan J."/>
            <person name="Andreopoulos W."/>
            <person name="LaButti K."/>
            <person name="Hundley H."/>
            <person name="Na H."/>
            <person name="Kuo A."/>
            <person name="Barry K."/>
            <person name="Lipzen A."/>
            <person name="Henrissat B."/>
            <person name="Riley R."/>
            <person name="Ahrendt S."/>
            <person name="Nagy L.G."/>
            <person name="Grigoriev I.V."/>
            <person name="Martin F."/>
            <person name="Rosso M.N."/>
        </authorList>
    </citation>
    <scope>NUCLEOTIDE SEQUENCE</scope>
    <source>
        <strain evidence="1">CBS 384.51</strain>
    </source>
</reference>
<feature type="non-terminal residue" evidence="1">
    <location>
        <position position="1"/>
    </location>
</feature>